<accession>A0A0A6P3Q8</accession>
<sequence length="190" mass="21947">MNILSMRPFIVFAITMSLLIVLTGITSPSYGASKTPREYQLKAVFLTGFTKFIEWPNAAFSKANRRITLCVLGKHPFGRALNIAVARTNKRKRKGRRLKVRTIKKLKQIAACHILYVSKSERRRRSTVLRYAQHSHVLTVSDMKHFVKNGGMIQFYTRRNKVRFFINPKTVRHADLEPHGNLLRIADIVR</sequence>
<name>A0A0A6P3Q8_9GAMM</name>
<reference evidence="1 2" key="1">
    <citation type="journal article" date="2016" name="Front. Microbiol.">
        <title>Single-Cell (Meta-)Genomics of a Dimorphic Candidatus Thiomargarita nelsonii Reveals Genomic Plasticity.</title>
        <authorList>
            <person name="Flood B.E."/>
            <person name="Fliss P."/>
            <person name="Jones D.S."/>
            <person name="Dick G.J."/>
            <person name="Jain S."/>
            <person name="Kaster A.K."/>
            <person name="Winkel M."/>
            <person name="Mussmann M."/>
            <person name="Bailey J."/>
        </authorList>
    </citation>
    <scope>NUCLEOTIDE SEQUENCE [LARGE SCALE GENOMIC DNA]</scope>
    <source>
        <strain evidence="1">Hydrate Ridge</strain>
    </source>
</reference>
<proteinExistence type="predicted"/>
<dbReference type="Pfam" id="PF13689">
    <property type="entry name" value="DUF4154"/>
    <property type="match status" value="1"/>
</dbReference>
<dbReference type="InterPro" id="IPR025293">
    <property type="entry name" value="YfiR/HmsC-like"/>
</dbReference>
<evidence type="ECO:0000313" key="1">
    <source>
        <dbReference type="EMBL" id="KHD04964.1"/>
    </source>
</evidence>
<protein>
    <recommendedName>
        <fullName evidence="3">Transmembrane protein</fullName>
    </recommendedName>
</protein>
<keyword evidence="2" id="KW-1185">Reference proteome</keyword>
<comment type="caution">
    <text evidence="1">The sequence shown here is derived from an EMBL/GenBank/DDBJ whole genome shotgun (WGS) entry which is preliminary data.</text>
</comment>
<organism evidence="1 2">
    <name type="scientific">Candidatus Thiomargarita nelsonii</name>
    <dbReference type="NCBI Taxonomy" id="1003181"/>
    <lineage>
        <taxon>Bacteria</taxon>
        <taxon>Pseudomonadati</taxon>
        <taxon>Pseudomonadota</taxon>
        <taxon>Gammaproteobacteria</taxon>
        <taxon>Thiotrichales</taxon>
        <taxon>Thiotrichaceae</taxon>
        <taxon>Thiomargarita</taxon>
    </lineage>
</organism>
<dbReference type="AlphaFoldDB" id="A0A0A6P3Q8"/>
<evidence type="ECO:0008006" key="3">
    <source>
        <dbReference type="Google" id="ProtNLM"/>
    </source>
</evidence>
<gene>
    <name evidence="1" type="ORF">PN36_24635</name>
</gene>
<dbReference type="EMBL" id="JSZA02000130">
    <property type="protein sequence ID" value="KHD04964.1"/>
    <property type="molecule type" value="Genomic_DNA"/>
</dbReference>
<dbReference type="Proteomes" id="UP000030428">
    <property type="component" value="Unassembled WGS sequence"/>
</dbReference>
<evidence type="ECO:0000313" key="2">
    <source>
        <dbReference type="Proteomes" id="UP000030428"/>
    </source>
</evidence>